<evidence type="ECO:0000313" key="5">
    <source>
        <dbReference type="Proteomes" id="UP000663831"/>
    </source>
</evidence>
<dbReference type="Proteomes" id="UP000663831">
    <property type="component" value="Unassembled WGS sequence"/>
</dbReference>
<feature type="signal peptide" evidence="3">
    <location>
        <begin position="1"/>
        <end position="17"/>
    </location>
</feature>
<gene>
    <name evidence="4" type="ORF">RDB_LOCUS19693</name>
</gene>
<keyword evidence="2" id="KW-0472">Membrane</keyword>
<feature type="region of interest" description="Disordered" evidence="1">
    <location>
        <begin position="273"/>
        <end position="302"/>
    </location>
</feature>
<feature type="region of interest" description="Disordered" evidence="1">
    <location>
        <begin position="188"/>
        <end position="207"/>
    </location>
</feature>
<comment type="caution">
    <text evidence="4">The sequence shown here is derived from an EMBL/GenBank/DDBJ whole genome shotgun (WGS) entry which is preliminary data.</text>
</comment>
<dbReference type="EMBL" id="CAJMWV010000619">
    <property type="protein sequence ID" value="CAE6407799.1"/>
    <property type="molecule type" value="Genomic_DNA"/>
</dbReference>
<evidence type="ECO:0000256" key="1">
    <source>
        <dbReference type="SAM" id="MobiDB-lite"/>
    </source>
</evidence>
<keyword evidence="2" id="KW-0812">Transmembrane</keyword>
<dbReference type="OrthoDB" id="3362711at2759"/>
<evidence type="ECO:0000313" key="4">
    <source>
        <dbReference type="EMBL" id="CAE6407799.1"/>
    </source>
</evidence>
<keyword evidence="2" id="KW-1133">Transmembrane helix</keyword>
<proteinExistence type="predicted"/>
<evidence type="ECO:0000256" key="2">
    <source>
        <dbReference type="SAM" id="Phobius"/>
    </source>
</evidence>
<keyword evidence="3" id="KW-0732">Signal</keyword>
<accession>A0A8H2WX69</accession>
<reference evidence="4" key="1">
    <citation type="submission" date="2021-01" db="EMBL/GenBank/DDBJ databases">
        <authorList>
            <person name="Kaushik A."/>
        </authorList>
    </citation>
    <scope>NUCLEOTIDE SEQUENCE</scope>
    <source>
        <strain evidence="4">AG3-1AP</strain>
    </source>
</reference>
<sequence>MLHYIAAVTLFIDLAIAAPWTNATCTDQLWSFNSQGQSPCLVAAYLGAQCTTDNTFGIYSLEGTSGGPYGFAASAANNCVCNSVVWNILSACALCQREPSGSWGQWVASCPTNMITVGKYPIPLPAGVSIPSWAYYDFTTSGVFNAVVASQQISFESSAISGPTSNPVPSPSPTITYVISPTPTEAEITGAASTPKSVKTQSKSSSNTGAIIGGVVGGVLGIGLITLIAFVLTRKRKSEDPATKYPEAHHKPPMTAPFNLAPTTGQVPPYRFNAQDQPVPAPEYKSYDPSDPSTFPTGPITPANGHCVESITYSYEPQGTPGWQPHPNIPQV</sequence>
<dbReference type="AlphaFoldDB" id="A0A8H2WX69"/>
<protein>
    <recommendedName>
        <fullName evidence="6">Transmembrane protein</fullName>
    </recommendedName>
</protein>
<name>A0A8H2WX69_9AGAM</name>
<feature type="compositionally biased region" description="Polar residues" evidence="1">
    <location>
        <begin position="191"/>
        <end position="207"/>
    </location>
</feature>
<evidence type="ECO:0008006" key="6">
    <source>
        <dbReference type="Google" id="ProtNLM"/>
    </source>
</evidence>
<feature type="chain" id="PRO_5034053326" description="Transmembrane protein" evidence="3">
    <location>
        <begin position="18"/>
        <end position="332"/>
    </location>
</feature>
<organism evidence="4 5">
    <name type="scientific">Rhizoctonia solani</name>
    <dbReference type="NCBI Taxonomy" id="456999"/>
    <lineage>
        <taxon>Eukaryota</taxon>
        <taxon>Fungi</taxon>
        <taxon>Dikarya</taxon>
        <taxon>Basidiomycota</taxon>
        <taxon>Agaricomycotina</taxon>
        <taxon>Agaricomycetes</taxon>
        <taxon>Cantharellales</taxon>
        <taxon>Ceratobasidiaceae</taxon>
        <taxon>Rhizoctonia</taxon>
    </lineage>
</organism>
<evidence type="ECO:0000256" key="3">
    <source>
        <dbReference type="SAM" id="SignalP"/>
    </source>
</evidence>
<dbReference type="Gene3D" id="1.20.5.510">
    <property type="entry name" value="Single helix bin"/>
    <property type="match status" value="1"/>
</dbReference>
<feature type="transmembrane region" description="Helical" evidence="2">
    <location>
        <begin position="210"/>
        <end position="232"/>
    </location>
</feature>